<reference evidence="3 4" key="1">
    <citation type="submission" date="2018-03" db="EMBL/GenBank/DDBJ databases">
        <title>Genomic framework for the identification of Micromonospora saelicesensis and Micromonospora noduli.</title>
        <authorList>
            <person name="Riesco R."/>
            <person name="Trujillo M.E."/>
        </authorList>
    </citation>
    <scope>NUCLEOTIDE SEQUENCE [LARGE SCALE GENOMIC DNA]</scope>
    <source>
        <strain evidence="3 4">GAR05</strain>
    </source>
</reference>
<accession>A0ABX9CMB6</accession>
<name>A0ABX9CMB6_9ACTN</name>
<feature type="transmembrane region" description="Helical" evidence="2">
    <location>
        <begin position="12"/>
        <end position="35"/>
    </location>
</feature>
<evidence type="ECO:0000256" key="2">
    <source>
        <dbReference type="SAM" id="Phobius"/>
    </source>
</evidence>
<comment type="caution">
    <text evidence="3">The sequence shown here is derived from an EMBL/GenBank/DDBJ whole genome shotgun (WGS) entry which is preliminary data.</text>
</comment>
<evidence type="ECO:0000313" key="4">
    <source>
        <dbReference type="Proteomes" id="UP000249334"/>
    </source>
</evidence>
<feature type="compositionally biased region" description="Basic and acidic residues" evidence="1">
    <location>
        <begin position="126"/>
        <end position="140"/>
    </location>
</feature>
<feature type="region of interest" description="Disordered" evidence="1">
    <location>
        <begin position="121"/>
        <end position="140"/>
    </location>
</feature>
<dbReference type="Proteomes" id="UP000249334">
    <property type="component" value="Unassembled WGS sequence"/>
</dbReference>
<evidence type="ECO:0000313" key="3">
    <source>
        <dbReference type="EMBL" id="RAO01889.1"/>
    </source>
</evidence>
<evidence type="ECO:0000256" key="1">
    <source>
        <dbReference type="SAM" id="MobiDB-lite"/>
    </source>
</evidence>
<feature type="transmembrane region" description="Helical" evidence="2">
    <location>
        <begin position="59"/>
        <end position="83"/>
    </location>
</feature>
<keyword evidence="2" id="KW-0812">Transmembrane</keyword>
<keyword evidence="2" id="KW-1133">Transmembrane helix</keyword>
<proteinExistence type="predicted"/>
<feature type="transmembrane region" description="Helical" evidence="2">
    <location>
        <begin position="89"/>
        <end position="114"/>
    </location>
</feature>
<sequence>MGGDVFRDFYATLAQVLPVVLLAMIFDSRYLDVLARDHRPSRREKPKGGYFWTKPRVRVYVLTVASLLMCEFLCVFLVLGGLIDDRAWLRGVLIGGLTLFLGTLLTRVWVAVVAATAPTQPGRSATLDDERGRAVEPLDW</sequence>
<gene>
    <name evidence="3" type="ORF">GAR05_01497</name>
</gene>
<organism evidence="3 4">
    <name type="scientific">Micromonospora saelicesensis</name>
    <dbReference type="NCBI Taxonomy" id="285676"/>
    <lineage>
        <taxon>Bacteria</taxon>
        <taxon>Bacillati</taxon>
        <taxon>Actinomycetota</taxon>
        <taxon>Actinomycetes</taxon>
        <taxon>Micromonosporales</taxon>
        <taxon>Micromonosporaceae</taxon>
        <taxon>Micromonospora</taxon>
    </lineage>
</organism>
<keyword evidence="4" id="KW-1185">Reference proteome</keyword>
<keyword evidence="2" id="KW-0472">Membrane</keyword>
<dbReference type="EMBL" id="PXXW01000013">
    <property type="protein sequence ID" value="RAO01889.1"/>
    <property type="molecule type" value="Genomic_DNA"/>
</dbReference>
<protein>
    <submittedName>
        <fullName evidence="3">Uncharacterized protein</fullName>
    </submittedName>
</protein>